<keyword evidence="2" id="KW-0472">Membrane</keyword>
<protein>
    <submittedName>
        <fullName evidence="3">Uncharacterized protein</fullName>
    </submittedName>
</protein>
<name>Q8S808_ORYSJ</name>
<dbReference type="Pfam" id="PF04842">
    <property type="entry name" value="DUF639"/>
    <property type="match status" value="1"/>
</dbReference>
<dbReference type="Proteomes" id="UP000000763">
    <property type="component" value="Chromosome 10"/>
</dbReference>
<keyword evidence="2" id="KW-1133">Transmembrane helix</keyword>
<organism evidence="3 4">
    <name type="scientific">Oryza sativa subsp. japonica</name>
    <name type="common">Rice</name>
    <dbReference type="NCBI Taxonomy" id="39947"/>
    <lineage>
        <taxon>Eukaryota</taxon>
        <taxon>Viridiplantae</taxon>
        <taxon>Streptophyta</taxon>
        <taxon>Embryophyta</taxon>
        <taxon>Tracheophyta</taxon>
        <taxon>Spermatophyta</taxon>
        <taxon>Magnoliopsida</taxon>
        <taxon>Liliopsida</taxon>
        <taxon>Poales</taxon>
        <taxon>Poaceae</taxon>
        <taxon>BOP clade</taxon>
        <taxon>Oryzoideae</taxon>
        <taxon>Oryzeae</taxon>
        <taxon>Oryzinae</taxon>
        <taxon>Oryza</taxon>
        <taxon>Oryza sativa</taxon>
    </lineage>
</organism>
<dbReference type="InterPro" id="IPR006927">
    <property type="entry name" value="DUF639"/>
</dbReference>
<sequence>MAMMNRTRDLLMEGFEGLVREGSFSWALPRRGASPVDDADDPDSSSSSSSGKQPSISGLSPKANAVVSRCSRVLGTSTDELQYDFDMQASDSIKQPRNYARNFLEYCCLRALAHASQVAGYLSDKSFRRLNFDMMLAWEVPSSSSELTVKVEVDNTVSLEAFSRIAPAIPTITDVVTCSNLFDVLSSSSGGRLTFPVYDKYLTGLDRAIKKMKGQSESSLLSAQRSQRGERIVEVDGTLTTQPVLEHVGISTWPGRLTLTDHALYFEALRVVTYDKPKAYELAEDLKQSVKPELTGPWGSRLFDKAVMYKSTTLTEPVIIEFPELAGHFRRDYWLAIISEILYVHRFVRKFDISGVDKEETILKAVLSIMRLQAIEELAIPVSNRFESLLMFNLCDKLPGGDVILETLAGSISSRRSTQVNQPGTSSGRHSMSPFTVLSNLGVVSPINKGERLFVGEIVVGEMSALQKVVNESMNNYKKVELAQATVDGVKVDGLDTNLAVMKKLISNSLFVTIHHMLFLDFTEILIPIEFIRLWKFEGINMFNANPVGSTFGPTFQTLIINYFSMLSLKRKKMELLSPVSELWRFLVLLASWDEPIKSMVFCFSSSYIIISIFRKFLAIITCICTCTHPQSTDEAFPSLRKPISNCLFQYNELHVLRGWLVYFLVLVLLFSAAFMFLTRLTSHGKPMTEVKVTSPPPMNTMEQLLAVQNAISKVEELVQDANIVLLKIRALLLAFPSQATDRAILALVVMALSLAFVPTRLLVLMMFLEAFTNHSPPRRASTERWTRRLREWWFSIPAAPVVVEKDKEDKKTK</sequence>
<evidence type="ECO:0000256" key="1">
    <source>
        <dbReference type="SAM" id="MobiDB-lite"/>
    </source>
</evidence>
<dbReference type="EMBL" id="AC025098">
    <property type="protein sequence ID" value="AAM08748.1"/>
    <property type="molecule type" value="Genomic_DNA"/>
</dbReference>
<dbReference type="PANTHER" id="PTHR31860:SF6">
    <property type="entry name" value="HEAT-INDUCIBLE TRANSCRIPTION REPRESSOR (DUF639)"/>
    <property type="match status" value="1"/>
</dbReference>
<evidence type="ECO:0000256" key="2">
    <source>
        <dbReference type="SAM" id="Phobius"/>
    </source>
</evidence>
<proteinExistence type="predicted"/>
<reference evidence="4" key="2">
    <citation type="journal article" date="2008" name="Nucleic Acids Res.">
        <title>The rice annotation project database (RAP-DB): 2008 update.</title>
        <authorList>
            <consortium name="The rice annotation project (RAP)"/>
        </authorList>
    </citation>
    <scope>GENOME REANNOTATION</scope>
    <source>
        <strain evidence="4">cv. Nipponbare</strain>
    </source>
</reference>
<feature type="region of interest" description="Disordered" evidence="1">
    <location>
        <begin position="30"/>
        <end position="63"/>
    </location>
</feature>
<dbReference type="AlphaFoldDB" id="Q8S808"/>
<dbReference type="PANTHER" id="PTHR31860">
    <property type="entry name" value="HEAT-INDUCIBLE TRANSCRIPTION REPRESSOR (DUF639)-RELATED"/>
    <property type="match status" value="1"/>
</dbReference>
<gene>
    <name evidence="3" type="primary">OSJNBa0020E23.16</name>
</gene>
<feature type="transmembrane region" description="Helical" evidence="2">
    <location>
        <begin position="660"/>
        <end position="678"/>
    </location>
</feature>
<accession>Q8S808</accession>
<evidence type="ECO:0000313" key="4">
    <source>
        <dbReference type="Proteomes" id="UP000000763"/>
    </source>
</evidence>
<evidence type="ECO:0000313" key="3">
    <source>
        <dbReference type="EMBL" id="AAM08748.1"/>
    </source>
</evidence>
<keyword evidence="2" id="KW-0812">Transmembrane</keyword>
<reference evidence="4" key="1">
    <citation type="journal article" date="2005" name="Nature">
        <title>The map-based sequence of the rice genome.</title>
        <authorList>
            <consortium name="International rice genome sequencing project (IRGSP)"/>
            <person name="Matsumoto T."/>
            <person name="Wu J."/>
            <person name="Kanamori H."/>
            <person name="Katayose Y."/>
            <person name="Fujisawa M."/>
            <person name="Namiki N."/>
            <person name="Mizuno H."/>
            <person name="Yamamoto K."/>
            <person name="Antonio B.A."/>
            <person name="Baba T."/>
            <person name="Sakata K."/>
            <person name="Nagamura Y."/>
            <person name="Aoki H."/>
            <person name="Arikawa K."/>
            <person name="Arita K."/>
            <person name="Bito T."/>
            <person name="Chiden Y."/>
            <person name="Fujitsuka N."/>
            <person name="Fukunaka R."/>
            <person name="Hamada M."/>
            <person name="Harada C."/>
            <person name="Hayashi A."/>
            <person name="Hijishita S."/>
            <person name="Honda M."/>
            <person name="Hosokawa S."/>
            <person name="Ichikawa Y."/>
            <person name="Idonuma A."/>
            <person name="Iijima M."/>
            <person name="Ikeda M."/>
            <person name="Ikeno M."/>
            <person name="Ito K."/>
            <person name="Ito S."/>
            <person name="Ito T."/>
            <person name="Ito Y."/>
            <person name="Ito Y."/>
            <person name="Iwabuchi A."/>
            <person name="Kamiya K."/>
            <person name="Karasawa W."/>
            <person name="Kurita K."/>
            <person name="Katagiri S."/>
            <person name="Kikuta A."/>
            <person name="Kobayashi H."/>
            <person name="Kobayashi N."/>
            <person name="Machita K."/>
            <person name="Maehara T."/>
            <person name="Masukawa M."/>
            <person name="Mizubayashi T."/>
            <person name="Mukai Y."/>
            <person name="Nagasaki H."/>
            <person name="Nagata Y."/>
            <person name="Naito S."/>
            <person name="Nakashima M."/>
            <person name="Nakama Y."/>
            <person name="Nakamichi Y."/>
            <person name="Nakamura M."/>
            <person name="Meguro A."/>
            <person name="Negishi M."/>
            <person name="Ohta I."/>
            <person name="Ohta T."/>
            <person name="Okamoto M."/>
            <person name="Ono N."/>
            <person name="Saji S."/>
            <person name="Sakaguchi M."/>
            <person name="Sakai K."/>
            <person name="Shibata M."/>
            <person name="Shimokawa T."/>
            <person name="Song J."/>
            <person name="Takazaki Y."/>
            <person name="Terasawa K."/>
            <person name="Tsugane M."/>
            <person name="Tsuji K."/>
            <person name="Ueda S."/>
            <person name="Waki K."/>
            <person name="Yamagata H."/>
            <person name="Yamamoto M."/>
            <person name="Yamamoto S."/>
            <person name="Yamane H."/>
            <person name="Yoshiki S."/>
            <person name="Yoshihara R."/>
            <person name="Yukawa K."/>
            <person name="Zhong H."/>
            <person name="Yano M."/>
            <person name="Yuan Q."/>
            <person name="Ouyang S."/>
            <person name="Liu J."/>
            <person name="Jones K.M."/>
            <person name="Gansberger K."/>
            <person name="Moffat K."/>
            <person name="Hill J."/>
            <person name="Bera J."/>
            <person name="Fadrosh D."/>
            <person name="Jin S."/>
            <person name="Johri S."/>
            <person name="Kim M."/>
            <person name="Overton L."/>
            <person name="Reardon M."/>
            <person name="Tsitrin T."/>
            <person name="Vuong H."/>
            <person name="Weaver B."/>
            <person name="Ciecko A."/>
            <person name="Tallon L."/>
            <person name="Jackson J."/>
            <person name="Pai G."/>
            <person name="Aken S.V."/>
            <person name="Utterback T."/>
            <person name="Reidmuller S."/>
            <person name="Feldblyum T."/>
            <person name="Hsiao J."/>
            <person name="Zismann V."/>
            <person name="Iobst S."/>
            <person name="de Vazeille A.R."/>
            <person name="Buell C.R."/>
            <person name="Ying K."/>
            <person name="Li Y."/>
            <person name="Lu T."/>
            <person name="Huang Y."/>
            <person name="Zhao Q."/>
            <person name="Feng Q."/>
            <person name="Zhang L."/>
            <person name="Zhu J."/>
            <person name="Weng Q."/>
            <person name="Mu J."/>
            <person name="Lu Y."/>
            <person name="Fan D."/>
            <person name="Liu Y."/>
            <person name="Guan J."/>
            <person name="Zhang Y."/>
            <person name="Yu S."/>
            <person name="Liu X."/>
            <person name="Zhang Y."/>
            <person name="Hong G."/>
            <person name="Han B."/>
            <person name="Choisne N."/>
            <person name="Demange N."/>
            <person name="Orjeda G."/>
            <person name="Samain S."/>
            <person name="Cattolico L."/>
            <person name="Pelletier E."/>
            <person name="Couloux A."/>
            <person name="Segurens B."/>
            <person name="Wincker P."/>
            <person name="D'Hont A."/>
            <person name="Scarpelli C."/>
            <person name="Weissenbach J."/>
            <person name="Salanoubat M."/>
            <person name="Quetier F."/>
            <person name="Yu Y."/>
            <person name="Kim H.R."/>
            <person name="Rambo T."/>
            <person name="Currie J."/>
            <person name="Collura K."/>
            <person name="Luo M."/>
            <person name="Yang T."/>
            <person name="Ammiraju J.S.S."/>
            <person name="Engler F."/>
            <person name="Soderlund C."/>
            <person name="Wing R.A."/>
            <person name="Palmer L.E."/>
            <person name="de la Bastide M."/>
            <person name="Spiegel L."/>
            <person name="Nascimento L."/>
            <person name="Zutavern T."/>
            <person name="O'Shaughnessy A."/>
            <person name="Dike S."/>
            <person name="Dedhia N."/>
            <person name="Preston R."/>
            <person name="Balija V."/>
            <person name="McCombie W.R."/>
            <person name="Chow T."/>
            <person name="Chen H."/>
            <person name="Chung M."/>
            <person name="Chen C."/>
            <person name="Shaw J."/>
            <person name="Wu H."/>
            <person name="Hsiao K."/>
            <person name="Chao Y."/>
            <person name="Chu M."/>
            <person name="Cheng C."/>
            <person name="Hour A."/>
            <person name="Lee P."/>
            <person name="Lin S."/>
            <person name="Lin Y."/>
            <person name="Liou J."/>
            <person name="Liu S."/>
            <person name="Hsing Y."/>
            <person name="Raghuvanshi S."/>
            <person name="Mohanty A."/>
            <person name="Bharti A.K."/>
            <person name="Gaur A."/>
            <person name="Gupta V."/>
            <person name="Kumar D."/>
            <person name="Ravi V."/>
            <person name="Vij S."/>
            <person name="Kapur A."/>
            <person name="Khurana P."/>
            <person name="Khurana P."/>
            <person name="Khurana J.P."/>
            <person name="Tyagi A.K."/>
            <person name="Gaikwad K."/>
            <person name="Singh A."/>
            <person name="Dalal V."/>
            <person name="Srivastava S."/>
            <person name="Dixit A."/>
            <person name="Pal A.K."/>
            <person name="Ghazi I.A."/>
            <person name="Yadav M."/>
            <person name="Pandit A."/>
            <person name="Bhargava A."/>
            <person name="Sureshbabu K."/>
            <person name="Batra K."/>
            <person name="Sharma T.R."/>
            <person name="Mohapatra T."/>
            <person name="Singh N.K."/>
            <person name="Messing J."/>
            <person name="Nelson A.B."/>
            <person name="Fuks G."/>
            <person name="Kavchok S."/>
            <person name="Keizer G."/>
            <person name="Linton E."/>
            <person name="Llaca V."/>
            <person name="Song R."/>
            <person name="Tanyolac B."/>
            <person name="Young S."/>
            <person name="Ho-Il K."/>
            <person name="Hahn J.H."/>
            <person name="Sangsakoo G."/>
            <person name="Vanavichit A."/>
            <person name="de Mattos Luiz.A.T."/>
            <person name="Zimmer P.D."/>
            <person name="Malone G."/>
            <person name="Dellagostin O."/>
            <person name="de Oliveira A.C."/>
            <person name="Bevan M."/>
            <person name="Bancroft I."/>
            <person name="Minx P."/>
            <person name="Cordum H."/>
            <person name="Wilson R."/>
            <person name="Cheng Z."/>
            <person name="Jin W."/>
            <person name="Jiang J."/>
            <person name="Leong S.A."/>
            <person name="Iwama H."/>
            <person name="Gojobori T."/>
            <person name="Itoh T."/>
            <person name="Niimura Y."/>
            <person name="Fujii Y."/>
            <person name="Habara T."/>
            <person name="Sakai H."/>
            <person name="Sato Y."/>
            <person name="Wilson G."/>
            <person name="Kumar K."/>
            <person name="McCouch S."/>
            <person name="Juretic N."/>
            <person name="Hoen D."/>
            <person name="Wright S."/>
            <person name="Bruskiewich R."/>
            <person name="Bureau T."/>
            <person name="Miyao A."/>
            <person name="Hirochika H."/>
            <person name="Nishikawa T."/>
            <person name="Kadowaki K."/>
            <person name="Sugiura M."/>
            <person name="Burr B."/>
            <person name="Sasaki T."/>
        </authorList>
    </citation>
    <scope>NUCLEOTIDE SEQUENCE [LARGE SCALE GENOMIC DNA]</scope>
    <source>
        <strain evidence="4">cv. Nipponbare</strain>
    </source>
</reference>
<feature type="transmembrane region" description="Helical" evidence="2">
    <location>
        <begin position="744"/>
        <end position="769"/>
    </location>
</feature>